<keyword evidence="1" id="KW-0472">Membrane</keyword>
<evidence type="ECO:0000256" key="1">
    <source>
        <dbReference type="SAM" id="Phobius"/>
    </source>
</evidence>
<feature type="non-terminal residue" evidence="2">
    <location>
        <position position="1"/>
    </location>
</feature>
<name>A0A382DFG4_9ZZZZ</name>
<sequence length="59" mass="6641">VFKKIIIGLVCILALGIGWFFFNFTVLLPRDIPIPEITLPTSPEQIERGRYLATHVAVC</sequence>
<keyword evidence="1" id="KW-1133">Transmembrane helix</keyword>
<reference evidence="2" key="1">
    <citation type="submission" date="2018-05" db="EMBL/GenBank/DDBJ databases">
        <authorList>
            <person name="Lanie J.A."/>
            <person name="Ng W.-L."/>
            <person name="Kazmierczak K.M."/>
            <person name="Andrzejewski T.M."/>
            <person name="Davidsen T.M."/>
            <person name="Wayne K.J."/>
            <person name="Tettelin H."/>
            <person name="Glass J.I."/>
            <person name="Rusch D."/>
            <person name="Podicherti R."/>
            <person name="Tsui H.-C.T."/>
            <person name="Winkler M.E."/>
        </authorList>
    </citation>
    <scope>NUCLEOTIDE SEQUENCE</scope>
</reference>
<dbReference type="EMBL" id="UINC01039166">
    <property type="protein sequence ID" value="SVB37246.1"/>
    <property type="molecule type" value="Genomic_DNA"/>
</dbReference>
<gene>
    <name evidence="2" type="ORF">METZ01_LOCUS190100</name>
</gene>
<evidence type="ECO:0000313" key="2">
    <source>
        <dbReference type="EMBL" id="SVB37246.1"/>
    </source>
</evidence>
<feature type="transmembrane region" description="Helical" evidence="1">
    <location>
        <begin position="6"/>
        <end position="28"/>
    </location>
</feature>
<dbReference type="AlphaFoldDB" id="A0A382DFG4"/>
<organism evidence="2">
    <name type="scientific">marine metagenome</name>
    <dbReference type="NCBI Taxonomy" id="408172"/>
    <lineage>
        <taxon>unclassified sequences</taxon>
        <taxon>metagenomes</taxon>
        <taxon>ecological metagenomes</taxon>
    </lineage>
</organism>
<keyword evidence="1" id="KW-0812">Transmembrane</keyword>
<feature type="non-terminal residue" evidence="2">
    <location>
        <position position="59"/>
    </location>
</feature>
<protein>
    <submittedName>
        <fullName evidence="2">Uncharacterized protein</fullName>
    </submittedName>
</protein>
<accession>A0A382DFG4</accession>
<proteinExistence type="predicted"/>